<protein>
    <submittedName>
        <fullName evidence="1">Uncharacterized protein</fullName>
    </submittedName>
</protein>
<proteinExistence type="predicted"/>
<keyword evidence="2" id="KW-1185">Reference proteome</keyword>
<dbReference type="RefSeq" id="XP_014169405.1">
    <property type="nucleotide sequence ID" value="XM_014313930.1"/>
</dbReference>
<sequence length="67" mass="8028">MQCAQTSFQMQYLRQAQPQMRLRRPLKDELELLGIAFGRASLKNRYVTKRRRSMAVGSIYPRRSYYL</sequence>
<dbReference type="AlphaFoldDB" id="F0XQW1"/>
<organism evidence="2">
    <name type="scientific">Grosmannia clavigera (strain kw1407 / UAMH 11150)</name>
    <name type="common">Blue stain fungus</name>
    <name type="synonym">Graphiocladiella clavigera</name>
    <dbReference type="NCBI Taxonomy" id="655863"/>
    <lineage>
        <taxon>Eukaryota</taxon>
        <taxon>Fungi</taxon>
        <taxon>Dikarya</taxon>
        <taxon>Ascomycota</taxon>
        <taxon>Pezizomycotina</taxon>
        <taxon>Sordariomycetes</taxon>
        <taxon>Sordariomycetidae</taxon>
        <taxon>Ophiostomatales</taxon>
        <taxon>Ophiostomataceae</taxon>
        <taxon>Leptographium</taxon>
    </lineage>
</organism>
<dbReference type="HOGENOM" id="CLU_2812614_0_0_1"/>
<evidence type="ECO:0000313" key="2">
    <source>
        <dbReference type="Proteomes" id="UP000007796"/>
    </source>
</evidence>
<accession>F0XQW1</accession>
<gene>
    <name evidence="1" type="ORF">CMQ_308</name>
</gene>
<dbReference type="InParanoid" id="F0XQW1"/>
<name>F0XQW1_GROCL</name>
<dbReference type="Proteomes" id="UP000007796">
    <property type="component" value="Unassembled WGS sequence"/>
</dbReference>
<evidence type="ECO:0000313" key="1">
    <source>
        <dbReference type="EMBL" id="EFW99990.1"/>
    </source>
</evidence>
<dbReference type="EMBL" id="GL629807">
    <property type="protein sequence ID" value="EFW99990.1"/>
    <property type="molecule type" value="Genomic_DNA"/>
</dbReference>
<reference evidence="1 2" key="1">
    <citation type="journal article" date="2011" name="Proc. Natl. Acad. Sci. U.S.A.">
        <title>Genome and transcriptome analyses of the mountain pine beetle-fungal symbiont Grosmannia clavigera, a lodgepole pine pathogen.</title>
        <authorList>
            <person name="DiGuistini S."/>
            <person name="Wang Y."/>
            <person name="Liao N.Y."/>
            <person name="Taylor G."/>
            <person name="Tanguay P."/>
            <person name="Feau N."/>
            <person name="Henrissat B."/>
            <person name="Chan S.K."/>
            <person name="Hesse-Orce U."/>
            <person name="Alamouti S.M."/>
            <person name="Tsui C.K.M."/>
            <person name="Docking R.T."/>
            <person name="Levasseur A."/>
            <person name="Haridas S."/>
            <person name="Robertson G."/>
            <person name="Birol I."/>
            <person name="Holt R.A."/>
            <person name="Marra M.A."/>
            <person name="Hamelin R.C."/>
            <person name="Hirst M."/>
            <person name="Jones S.J.M."/>
            <person name="Bohlmann J."/>
            <person name="Breuil C."/>
        </authorList>
    </citation>
    <scope>NUCLEOTIDE SEQUENCE [LARGE SCALE GENOMIC DNA]</scope>
    <source>
        <strain evidence="2">kw1407 / UAMH 11150</strain>
    </source>
</reference>
<dbReference type="GeneID" id="25976140"/>